<name>A0AAN7WGG1_9PEZI</name>
<dbReference type="InterPro" id="IPR011993">
    <property type="entry name" value="PH-like_dom_sf"/>
</dbReference>
<evidence type="ECO:0000256" key="1">
    <source>
        <dbReference type="ARBA" id="ARBA00004496"/>
    </source>
</evidence>
<dbReference type="PANTHER" id="PTHR16290">
    <property type="entry name" value="TRANSCRIPTION FACTOR SMIF DECAPPING ENZYME DCP1"/>
    <property type="match status" value="1"/>
</dbReference>
<feature type="region of interest" description="Disordered" evidence="5">
    <location>
        <begin position="1"/>
        <end position="40"/>
    </location>
</feature>
<protein>
    <recommendedName>
        <fullName evidence="8">PH domain-like protein</fullName>
    </recommendedName>
</protein>
<dbReference type="GO" id="GO:0006397">
    <property type="term" value="P:mRNA processing"/>
    <property type="evidence" value="ECO:0007669"/>
    <property type="project" value="UniProtKB-KW"/>
</dbReference>
<feature type="compositionally biased region" description="Pro residues" evidence="5">
    <location>
        <begin position="28"/>
        <end position="38"/>
    </location>
</feature>
<dbReference type="GO" id="GO:0008047">
    <property type="term" value="F:enzyme activator activity"/>
    <property type="evidence" value="ECO:0007669"/>
    <property type="project" value="InterPro"/>
</dbReference>
<dbReference type="GO" id="GO:0000290">
    <property type="term" value="P:deadenylation-dependent decapping of nuclear-transcribed mRNA"/>
    <property type="evidence" value="ECO:0007669"/>
    <property type="project" value="InterPro"/>
</dbReference>
<evidence type="ECO:0000313" key="6">
    <source>
        <dbReference type="EMBL" id="KAK5706699.1"/>
    </source>
</evidence>
<feature type="region of interest" description="Disordered" evidence="5">
    <location>
        <begin position="253"/>
        <end position="273"/>
    </location>
</feature>
<keyword evidence="4" id="KW-0507">mRNA processing</keyword>
<evidence type="ECO:0000256" key="3">
    <source>
        <dbReference type="ARBA" id="ARBA00022490"/>
    </source>
</evidence>
<dbReference type="Proteomes" id="UP001310594">
    <property type="component" value="Unassembled WGS sequence"/>
</dbReference>
<dbReference type="GO" id="GO:0031087">
    <property type="term" value="P:deadenylation-independent decapping of nuclear-transcribed mRNA"/>
    <property type="evidence" value="ECO:0007669"/>
    <property type="project" value="TreeGrafter"/>
</dbReference>
<evidence type="ECO:0000256" key="2">
    <source>
        <dbReference type="ARBA" id="ARBA00008778"/>
    </source>
</evidence>
<feature type="compositionally biased region" description="Low complexity" evidence="5">
    <location>
        <begin position="253"/>
        <end position="264"/>
    </location>
</feature>
<gene>
    <name evidence="6" type="ORF">LTR97_001689</name>
</gene>
<dbReference type="PANTHER" id="PTHR16290:SF0">
    <property type="entry name" value="DECAPPING PROTEIN 1, ISOFORM A"/>
    <property type="match status" value="1"/>
</dbReference>
<comment type="subcellular location">
    <subcellularLocation>
        <location evidence="1">Cytoplasm</location>
    </subcellularLocation>
</comment>
<reference evidence="6" key="1">
    <citation type="submission" date="2023-08" db="EMBL/GenBank/DDBJ databases">
        <title>Black Yeasts Isolated from many extreme environments.</title>
        <authorList>
            <person name="Coleine C."/>
            <person name="Stajich J.E."/>
            <person name="Selbmann L."/>
        </authorList>
    </citation>
    <scope>NUCLEOTIDE SEQUENCE</scope>
    <source>
        <strain evidence="6">CCFEE 5810</strain>
    </source>
</reference>
<proteinExistence type="inferred from homology"/>
<evidence type="ECO:0000313" key="7">
    <source>
        <dbReference type="Proteomes" id="UP001310594"/>
    </source>
</evidence>
<dbReference type="Gene3D" id="2.30.29.30">
    <property type="entry name" value="Pleckstrin-homology domain (PH domain)/Phosphotyrosine-binding domain (PTB)"/>
    <property type="match status" value="1"/>
</dbReference>
<evidence type="ECO:0008006" key="8">
    <source>
        <dbReference type="Google" id="ProtNLM"/>
    </source>
</evidence>
<dbReference type="AlphaFoldDB" id="A0AAN7WGG1"/>
<dbReference type="InterPro" id="IPR010334">
    <property type="entry name" value="Dcp1"/>
</dbReference>
<comment type="similarity">
    <text evidence="2">Belongs to the DCP1 family.</text>
</comment>
<dbReference type="CDD" id="cd13182">
    <property type="entry name" value="EVH1-like_Dcp1"/>
    <property type="match status" value="1"/>
</dbReference>
<dbReference type="Pfam" id="PF06058">
    <property type="entry name" value="DCP1"/>
    <property type="match status" value="1"/>
</dbReference>
<dbReference type="GO" id="GO:0000932">
    <property type="term" value="C:P-body"/>
    <property type="evidence" value="ECO:0007669"/>
    <property type="project" value="TreeGrafter"/>
</dbReference>
<evidence type="ECO:0000256" key="4">
    <source>
        <dbReference type="ARBA" id="ARBA00022664"/>
    </source>
</evidence>
<organism evidence="6 7">
    <name type="scientific">Elasticomyces elasticus</name>
    <dbReference type="NCBI Taxonomy" id="574655"/>
    <lineage>
        <taxon>Eukaryota</taxon>
        <taxon>Fungi</taxon>
        <taxon>Dikarya</taxon>
        <taxon>Ascomycota</taxon>
        <taxon>Pezizomycotina</taxon>
        <taxon>Dothideomycetes</taxon>
        <taxon>Dothideomycetidae</taxon>
        <taxon>Mycosphaerellales</taxon>
        <taxon>Teratosphaeriaceae</taxon>
        <taxon>Elasticomyces</taxon>
    </lineage>
</organism>
<dbReference type="EMBL" id="JAVRQU010000002">
    <property type="protein sequence ID" value="KAK5706699.1"/>
    <property type="molecule type" value="Genomic_DNA"/>
</dbReference>
<dbReference type="SUPFAM" id="SSF50729">
    <property type="entry name" value="PH domain-like"/>
    <property type="match status" value="1"/>
</dbReference>
<evidence type="ECO:0000256" key="5">
    <source>
        <dbReference type="SAM" id="MobiDB-lite"/>
    </source>
</evidence>
<feature type="compositionally biased region" description="Basic residues" evidence="5">
    <location>
        <begin position="1"/>
        <end position="11"/>
    </location>
</feature>
<dbReference type="GO" id="GO:0003729">
    <property type="term" value="F:mRNA binding"/>
    <property type="evidence" value="ECO:0007669"/>
    <property type="project" value="TreeGrafter"/>
</dbReference>
<comment type="caution">
    <text evidence="6">The sequence shown here is derived from an EMBL/GenBank/DDBJ whole genome shotgun (WGS) entry which is preliminary data.</text>
</comment>
<keyword evidence="3" id="KW-0963">Cytoplasm</keyword>
<accession>A0AAN7WGG1</accession>
<sequence>MPPKRHLRPFHQHPQPIPDSDPETDIPTEPPVLAPPPQRSNTELNLTVLRRYNPSINSIVSIAPFAVLYTFSPDSQAWEKCGVEGTLFICHLSDTGTGTGRYNAMILNRKSLENFEAELKSADDVEITDEYVILQSTMGDEGTPVIYGIWIFEDGDAEGGIPEAGGEVNGHAEEVQDDGYYGMDGTTQMQAQMEEEAAVSQQAGQRLDLLQLFGSKSAALPAVSEPPQQEAAQTTRFTPSADTEFFRSTAVVQQQQTGGPPTQQHTLLDLFKK</sequence>